<keyword evidence="2" id="KW-0949">S-adenosyl-L-methionine</keyword>
<dbReference type="GO" id="GO:0051536">
    <property type="term" value="F:iron-sulfur cluster binding"/>
    <property type="evidence" value="ECO:0007669"/>
    <property type="project" value="UniProtKB-KW"/>
</dbReference>
<reference evidence="8" key="1">
    <citation type="journal article" date="2015" name="MBio">
        <title>Genome-Resolved Metagenomic Analysis Reveals Roles for Candidate Phyla and Other Microbial Community Members in Biogeochemical Transformations in Oil Reservoirs.</title>
        <authorList>
            <person name="Hu P."/>
            <person name="Tom L."/>
            <person name="Singh A."/>
            <person name="Thomas B.C."/>
            <person name="Baker B.J."/>
            <person name="Piceno Y.M."/>
            <person name="Andersen G.L."/>
            <person name="Banfield J.F."/>
        </authorList>
    </citation>
    <scope>NUCLEOTIDE SEQUENCE [LARGE SCALE GENOMIC DNA]</scope>
</reference>
<dbReference type="Proteomes" id="UP000053860">
    <property type="component" value="Unassembled WGS sequence"/>
</dbReference>
<evidence type="ECO:0000259" key="6">
    <source>
        <dbReference type="PROSITE" id="PS51918"/>
    </source>
</evidence>
<accession>A0A101HKD6</accession>
<dbReference type="CDD" id="cd01335">
    <property type="entry name" value="Radical_SAM"/>
    <property type="match status" value="1"/>
</dbReference>
<dbReference type="PROSITE" id="PS51918">
    <property type="entry name" value="RADICAL_SAM"/>
    <property type="match status" value="1"/>
</dbReference>
<dbReference type="PANTHER" id="PTHR43524:SF1">
    <property type="entry name" value="RADICAL SAM SUPERFAMILY PROTEIN"/>
    <property type="match status" value="1"/>
</dbReference>
<comment type="cofactor">
    <cofactor evidence="1">
        <name>[4Fe-4S] cluster</name>
        <dbReference type="ChEBI" id="CHEBI:49883"/>
    </cofactor>
</comment>
<sequence>MKQNLGSSLTSFGIKQAFSYLESNPQKNMPQLIKWAEKFDWKGNYAKEISGVKKSLSDPDNNWNILVNNFWNLDAGVRKKTFENFFVNGVFRARNKLDESRARFHCNVPWAILMDPTSACNLRCTGCWAADYGNKMNMSYETLDDIIRQGKELGTYFYIYSGGEPLIRKKDIIRLCEKYNDCMFLAFTNGTLIDEAFANEMLRVKNFIPAISLEGFEKETDSRRGEGTYQAVEKAMDILHDKKLLFGISCTYTRTNTEVIGSEKYFDFMVGKGAMFAWFFTYMPVGVNAAPELMATPEQRKYMYHQIRKFRKSKPLFTMDFWNDGEYVNGCIAGGRNYLHINANGDIEPCAFIHYSDSNIHEKTLLEAYQSPLFMQYKQNQPFSENMLRPCPLLDHEYKLAEMVDKTTAKSTDLEHPEDVQDLCAKTVHAARNWKPVADELWRQAPASN</sequence>
<dbReference type="PANTHER" id="PTHR43524">
    <property type="entry name" value="RADICAL SAM SUPERFAMILY PROTEIN"/>
    <property type="match status" value="1"/>
</dbReference>
<evidence type="ECO:0000313" key="8">
    <source>
        <dbReference type="Proteomes" id="UP000053860"/>
    </source>
</evidence>
<dbReference type="SUPFAM" id="SSF102114">
    <property type="entry name" value="Radical SAM enzymes"/>
    <property type="match status" value="1"/>
</dbReference>
<dbReference type="InterPro" id="IPR023885">
    <property type="entry name" value="4Fe4S-binding_SPASM_dom"/>
</dbReference>
<proteinExistence type="predicted"/>
<dbReference type="Gene3D" id="3.20.20.70">
    <property type="entry name" value="Aldolase class I"/>
    <property type="match status" value="1"/>
</dbReference>
<dbReference type="GO" id="GO:0003824">
    <property type="term" value="F:catalytic activity"/>
    <property type="evidence" value="ECO:0007669"/>
    <property type="project" value="InterPro"/>
</dbReference>
<dbReference type="Pfam" id="PF04055">
    <property type="entry name" value="Radical_SAM"/>
    <property type="match status" value="1"/>
</dbReference>
<dbReference type="SFLD" id="SFLDS00029">
    <property type="entry name" value="Radical_SAM"/>
    <property type="match status" value="1"/>
</dbReference>
<dbReference type="CDD" id="cd21128">
    <property type="entry name" value="SPASM_rSAM"/>
    <property type="match status" value="1"/>
</dbReference>
<dbReference type="GO" id="GO:0046872">
    <property type="term" value="F:metal ion binding"/>
    <property type="evidence" value="ECO:0007669"/>
    <property type="project" value="UniProtKB-KW"/>
</dbReference>
<dbReference type="InterPro" id="IPR013785">
    <property type="entry name" value="Aldolase_TIM"/>
</dbReference>
<evidence type="ECO:0000256" key="1">
    <source>
        <dbReference type="ARBA" id="ARBA00001966"/>
    </source>
</evidence>
<keyword evidence="3" id="KW-0479">Metal-binding</keyword>
<protein>
    <submittedName>
        <fullName evidence="7">Radical SAM domain protein</fullName>
    </submittedName>
</protein>
<evidence type="ECO:0000256" key="5">
    <source>
        <dbReference type="ARBA" id="ARBA00023014"/>
    </source>
</evidence>
<keyword evidence="5" id="KW-0411">Iron-sulfur</keyword>
<feature type="domain" description="Radical SAM core" evidence="6">
    <location>
        <begin position="106"/>
        <end position="315"/>
    </location>
</feature>
<comment type="caution">
    <text evidence="7">The sequence shown here is derived from an EMBL/GenBank/DDBJ whole genome shotgun (WGS) entry which is preliminary data.</text>
</comment>
<dbReference type="PATRIC" id="fig|294710.3.peg.534"/>
<organism evidence="7 8">
    <name type="scientific">Proteiniphilum acetatigenes</name>
    <dbReference type="NCBI Taxonomy" id="294710"/>
    <lineage>
        <taxon>Bacteria</taxon>
        <taxon>Pseudomonadati</taxon>
        <taxon>Bacteroidota</taxon>
        <taxon>Bacteroidia</taxon>
        <taxon>Bacteroidales</taxon>
        <taxon>Dysgonomonadaceae</taxon>
        <taxon>Proteiniphilum</taxon>
    </lineage>
</organism>
<evidence type="ECO:0000256" key="2">
    <source>
        <dbReference type="ARBA" id="ARBA00022691"/>
    </source>
</evidence>
<name>A0A101HKD6_9BACT</name>
<dbReference type="Pfam" id="PF13186">
    <property type="entry name" value="SPASM"/>
    <property type="match status" value="1"/>
</dbReference>
<dbReference type="InterPro" id="IPR058240">
    <property type="entry name" value="rSAM_sf"/>
</dbReference>
<dbReference type="SFLD" id="SFLDG01067">
    <property type="entry name" value="SPASM/twitch_domain_containing"/>
    <property type="match status" value="1"/>
</dbReference>
<evidence type="ECO:0000256" key="4">
    <source>
        <dbReference type="ARBA" id="ARBA00023004"/>
    </source>
</evidence>
<dbReference type="AlphaFoldDB" id="A0A101HKD6"/>
<evidence type="ECO:0000256" key="3">
    <source>
        <dbReference type="ARBA" id="ARBA00022723"/>
    </source>
</evidence>
<dbReference type="EMBL" id="LGGN01000032">
    <property type="protein sequence ID" value="KUK78441.1"/>
    <property type="molecule type" value="Genomic_DNA"/>
</dbReference>
<gene>
    <name evidence="7" type="ORF">XD92_0305</name>
</gene>
<dbReference type="InterPro" id="IPR007197">
    <property type="entry name" value="rSAM"/>
</dbReference>
<evidence type="ECO:0000313" key="7">
    <source>
        <dbReference type="EMBL" id="KUK78441.1"/>
    </source>
</evidence>
<keyword evidence="4" id="KW-0408">Iron</keyword>